<proteinExistence type="predicted"/>
<dbReference type="RefSeq" id="WP_121391573.1">
    <property type="nucleotide sequence ID" value="NZ_RCDD01000002.1"/>
</dbReference>
<evidence type="ECO:0000313" key="1">
    <source>
        <dbReference type="EMBL" id="RLK58775.1"/>
    </source>
</evidence>
<dbReference type="EMBL" id="RCDD01000002">
    <property type="protein sequence ID" value="RLK58775.1"/>
    <property type="molecule type" value="Genomic_DNA"/>
</dbReference>
<protein>
    <submittedName>
        <fullName evidence="1">Uncharacterized protein</fullName>
    </submittedName>
</protein>
<sequence length="131" mass="14690">MAYPDLPASLAGRPRDERLPVRLLDRFLGGPRSAAARTYSDPPMHEPYADAALRSCPHIAIDHHRPAADHRVDASISTPTGWQADKPSIWQMGIERSFRYEIGTEHVVFFPAPFKRLWTFGYDAGSLAEMS</sequence>
<dbReference type="AlphaFoldDB" id="A0A421B368"/>
<dbReference type="OrthoDB" id="3211048at2"/>
<evidence type="ECO:0000313" key="2">
    <source>
        <dbReference type="Proteomes" id="UP000282454"/>
    </source>
</evidence>
<comment type="caution">
    <text evidence="1">The sequence shown here is derived from an EMBL/GenBank/DDBJ whole genome shotgun (WGS) entry which is preliminary data.</text>
</comment>
<organism evidence="1 2">
    <name type="scientific">Actinokineospora cianjurensis</name>
    <dbReference type="NCBI Taxonomy" id="585224"/>
    <lineage>
        <taxon>Bacteria</taxon>
        <taxon>Bacillati</taxon>
        <taxon>Actinomycetota</taxon>
        <taxon>Actinomycetes</taxon>
        <taxon>Pseudonocardiales</taxon>
        <taxon>Pseudonocardiaceae</taxon>
        <taxon>Actinokineospora</taxon>
    </lineage>
</organism>
<name>A0A421B368_9PSEU</name>
<keyword evidence="2" id="KW-1185">Reference proteome</keyword>
<dbReference type="Proteomes" id="UP000282454">
    <property type="component" value="Unassembled WGS sequence"/>
</dbReference>
<reference evidence="1 2" key="1">
    <citation type="submission" date="2018-10" db="EMBL/GenBank/DDBJ databases">
        <title>Genomic Encyclopedia of Archaeal and Bacterial Type Strains, Phase II (KMG-II): from individual species to whole genera.</title>
        <authorList>
            <person name="Goeker M."/>
        </authorList>
    </citation>
    <scope>NUCLEOTIDE SEQUENCE [LARGE SCALE GENOMIC DNA]</scope>
    <source>
        <strain evidence="1 2">DSM 45657</strain>
    </source>
</reference>
<gene>
    <name evidence="1" type="ORF">CLV68_3250</name>
</gene>
<accession>A0A421B368</accession>